<keyword evidence="4 6" id="KW-1133">Transmembrane helix</keyword>
<dbReference type="PANTHER" id="PTHR11660:SF57">
    <property type="entry name" value="SOLUTE CARRIER FAMILY 40 MEMBER"/>
    <property type="match status" value="1"/>
</dbReference>
<dbReference type="Proteomes" id="UP000053555">
    <property type="component" value="Unassembled WGS sequence"/>
</dbReference>
<evidence type="ECO:0000256" key="3">
    <source>
        <dbReference type="ARBA" id="ARBA00022692"/>
    </source>
</evidence>
<gene>
    <name evidence="7" type="ORF">glysoja_027936</name>
</gene>
<keyword evidence="6" id="KW-0406">Ion transport</keyword>
<dbReference type="GO" id="GO:0016020">
    <property type="term" value="C:membrane"/>
    <property type="evidence" value="ECO:0007669"/>
    <property type="project" value="UniProtKB-SubCell"/>
</dbReference>
<evidence type="ECO:0000256" key="6">
    <source>
        <dbReference type="RuleBase" id="RU365065"/>
    </source>
</evidence>
<keyword evidence="3 6" id="KW-0812">Transmembrane</keyword>
<dbReference type="GO" id="GO:0005381">
    <property type="term" value="F:iron ion transmembrane transporter activity"/>
    <property type="evidence" value="ECO:0007669"/>
    <property type="project" value="UniProtKB-UniRule"/>
</dbReference>
<keyword evidence="5 6" id="KW-0472">Membrane</keyword>
<name>A0A0B2RLU2_GLYSO</name>
<protein>
    <recommendedName>
        <fullName evidence="6">Solute carrier family 40 member</fullName>
    </recommendedName>
</protein>
<comment type="subcellular location">
    <subcellularLocation>
        <location evidence="1 6">Membrane</location>
        <topology evidence="1 6">Multi-pass membrane protein</topology>
    </subcellularLocation>
</comment>
<proteinExistence type="inferred from homology"/>
<dbReference type="AlphaFoldDB" id="A0A0B2RLU2"/>
<comment type="caution">
    <text evidence="6">Lacks conserved residue(s) required for the propagation of feature annotation.</text>
</comment>
<evidence type="ECO:0000256" key="2">
    <source>
        <dbReference type="ARBA" id="ARBA00022448"/>
    </source>
</evidence>
<feature type="transmembrane region" description="Helical" evidence="6">
    <location>
        <begin position="12"/>
        <end position="36"/>
    </location>
</feature>
<evidence type="ECO:0000256" key="4">
    <source>
        <dbReference type="ARBA" id="ARBA00022989"/>
    </source>
</evidence>
<dbReference type="InterPro" id="IPR009716">
    <property type="entry name" value="Ferroportin-1"/>
</dbReference>
<organism evidence="7">
    <name type="scientific">Glycine soja</name>
    <name type="common">Wild soybean</name>
    <dbReference type="NCBI Taxonomy" id="3848"/>
    <lineage>
        <taxon>Eukaryota</taxon>
        <taxon>Viridiplantae</taxon>
        <taxon>Streptophyta</taxon>
        <taxon>Embryophyta</taxon>
        <taxon>Tracheophyta</taxon>
        <taxon>Spermatophyta</taxon>
        <taxon>Magnoliopsida</taxon>
        <taxon>eudicotyledons</taxon>
        <taxon>Gunneridae</taxon>
        <taxon>Pentapetalae</taxon>
        <taxon>rosids</taxon>
        <taxon>fabids</taxon>
        <taxon>Fabales</taxon>
        <taxon>Fabaceae</taxon>
        <taxon>Papilionoideae</taxon>
        <taxon>50 kb inversion clade</taxon>
        <taxon>NPAAA clade</taxon>
        <taxon>indigoferoid/millettioid clade</taxon>
        <taxon>Phaseoleae</taxon>
        <taxon>Glycine</taxon>
        <taxon>Glycine subgen. Soja</taxon>
    </lineage>
</organism>
<comment type="similarity">
    <text evidence="6">Belongs to the ferroportin (FP) (TC 2.A.100) family. SLC40A subfamily.</text>
</comment>
<reference evidence="7" key="1">
    <citation type="submission" date="2014-07" db="EMBL/GenBank/DDBJ databases">
        <title>Identification of a novel salt tolerance gene in wild soybean by whole-genome sequencing.</title>
        <authorList>
            <person name="Lam H.-M."/>
            <person name="Qi X."/>
            <person name="Li M.-W."/>
            <person name="Liu X."/>
            <person name="Xie M."/>
            <person name="Ni M."/>
            <person name="Xu X."/>
        </authorList>
    </citation>
    <scope>NUCLEOTIDE SEQUENCE [LARGE SCALE GENOMIC DNA]</scope>
    <source>
        <tissue evidence="7">Root</tissue>
    </source>
</reference>
<evidence type="ECO:0000256" key="1">
    <source>
        <dbReference type="ARBA" id="ARBA00004141"/>
    </source>
</evidence>
<comment type="function">
    <text evidence="6">May be involved in iron transport and iron homeostasis.</text>
</comment>
<keyword evidence="2 6" id="KW-0813">Transport</keyword>
<dbReference type="PANTHER" id="PTHR11660">
    <property type="entry name" value="SOLUTE CARRIER FAMILY 40 MEMBER"/>
    <property type="match status" value="1"/>
</dbReference>
<sequence length="129" mass="13890">MTATLKWEGIPAYVIGIARGISVVIGIAATAVYPVLQSHISTIRTGLWSIWSQDLVSESDRLIVGGVQSSLQSLMGLLAYVMGIIISDPRDFWKLTSISSSSHISCIPLLYPRIPCTKAPLPLRPSIVG</sequence>
<dbReference type="EMBL" id="KN649573">
    <property type="protein sequence ID" value="KHN33249.1"/>
    <property type="molecule type" value="Genomic_DNA"/>
</dbReference>
<evidence type="ECO:0000256" key="5">
    <source>
        <dbReference type="ARBA" id="ARBA00023136"/>
    </source>
</evidence>
<evidence type="ECO:0000313" key="7">
    <source>
        <dbReference type="EMBL" id="KHN33249.1"/>
    </source>
</evidence>
<accession>A0A0B2RLU2</accession>
<dbReference type="Pfam" id="PF06963">
    <property type="entry name" value="FPN1"/>
    <property type="match status" value="1"/>
</dbReference>